<accession>A0ACB1MJQ3</accession>
<evidence type="ECO:0000313" key="1">
    <source>
        <dbReference type="EMBL" id="CAN0500912.1"/>
    </source>
</evidence>
<gene>
    <name evidence="1" type="ORF">MRATA1EN22A_LOCUS22289</name>
</gene>
<evidence type="ECO:0000313" key="2">
    <source>
        <dbReference type="Proteomes" id="UP001162501"/>
    </source>
</evidence>
<proteinExistence type="predicted"/>
<name>A0ACB1MJQ3_RANTA</name>
<protein>
    <submittedName>
        <fullName evidence="1">Uncharacterized protein</fullName>
    </submittedName>
</protein>
<dbReference type="Proteomes" id="UP001162501">
    <property type="component" value="Chromosome 34"/>
</dbReference>
<reference evidence="1" key="1">
    <citation type="submission" date="2025-03" db="EMBL/GenBank/DDBJ databases">
        <authorList>
            <consortium name="ELIXIR-Norway"/>
            <consortium name="Elixir Norway"/>
        </authorList>
    </citation>
    <scope>NUCLEOTIDE SEQUENCE</scope>
</reference>
<organism evidence="1 2">
    <name type="scientific">Rangifer tarandus platyrhynchus</name>
    <name type="common">Svalbard reindeer</name>
    <dbReference type="NCBI Taxonomy" id="3082113"/>
    <lineage>
        <taxon>Eukaryota</taxon>
        <taxon>Metazoa</taxon>
        <taxon>Chordata</taxon>
        <taxon>Craniata</taxon>
        <taxon>Vertebrata</taxon>
        <taxon>Euteleostomi</taxon>
        <taxon>Mammalia</taxon>
        <taxon>Eutheria</taxon>
        <taxon>Laurasiatheria</taxon>
        <taxon>Artiodactyla</taxon>
        <taxon>Ruminantia</taxon>
        <taxon>Pecora</taxon>
        <taxon>Cervidae</taxon>
        <taxon>Odocoileinae</taxon>
        <taxon>Rangifer</taxon>
    </lineage>
</organism>
<dbReference type="EMBL" id="OZ243562">
    <property type="protein sequence ID" value="CAN0500912.1"/>
    <property type="molecule type" value="Genomic_DNA"/>
</dbReference>
<sequence>MPPSLGSQPQSRQLLQKGTVSPNGRAEHGAAARSLPSWRAERPPGAQVSVPARRVQGGHRSAAGRGWGGEPSAPRRDGLSRLPGLGHLPRTGAGVPKPSVGESPGDRLSERRARRCSRSVAAGPGDPSDSILAEVFTGIFQKSAPRSPEPPAQDSTRCLCAMLCSGAQLAQARDGAPVTDGAGREQPFQPRHPPGGQETALPRRVAGVARGASATDSFGWPSPSTLCVDSAHPLIPQGVQVGLFDPKTE</sequence>